<dbReference type="PIRSF" id="PIRSF005963">
    <property type="entry name" value="Lipoyl_synth"/>
    <property type="match status" value="1"/>
</dbReference>
<dbReference type="SFLD" id="SFLDG01058">
    <property type="entry name" value="lipoyl_synthase_like"/>
    <property type="match status" value="1"/>
</dbReference>
<dbReference type="Proteomes" id="UP000823821">
    <property type="component" value="Unassembled WGS sequence"/>
</dbReference>
<dbReference type="InterPro" id="IPR058240">
    <property type="entry name" value="rSAM_sf"/>
</dbReference>
<dbReference type="SFLD" id="SFLDS00029">
    <property type="entry name" value="Radical_SAM"/>
    <property type="match status" value="1"/>
</dbReference>
<keyword evidence="3 8" id="KW-0949">S-adenosyl-L-methionine</keyword>
<feature type="binding site" evidence="8">
    <location>
        <position position="281"/>
    </location>
    <ligand>
        <name>[4Fe-4S] cluster</name>
        <dbReference type="ChEBI" id="CHEBI:49883"/>
        <label>1</label>
    </ligand>
</feature>
<evidence type="ECO:0000256" key="7">
    <source>
        <dbReference type="ARBA" id="ARBA00047326"/>
    </source>
</evidence>
<dbReference type="InterPro" id="IPR003698">
    <property type="entry name" value="Lipoyl_synth"/>
</dbReference>
<dbReference type="SMART" id="SM00729">
    <property type="entry name" value="Elp3"/>
    <property type="match status" value="1"/>
</dbReference>
<keyword evidence="5 8" id="KW-0408">Iron</keyword>
<dbReference type="InterPro" id="IPR013785">
    <property type="entry name" value="Aldolase_TIM"/>
</dbReference>
<dbReference type="HAMAP" id="MF_00206">
    <property type="entry name" value="Lipoyl_synth"/>
    <property type="match status" value="1"/>
</dbReference>
<comment type="subcellular location">
    <subcellularLocation>
        <location evidence="8">Cytoplasm</location>
    </subcellularLocation>
</comment>
<evidence type="ECO:0000259" key="9">
    <source>
        <dbReference type="PROSITE" id="PS51918"/>
    </source>
</evidence>
<dbReference type="PANTHER" id="PTHR10949">
    <property type="entry name" value="LIPOYL SYNTHASE"/>
    <property type="match status" value="1"/>
</dbReference>
<feature type="binding site" evidence="8">
    <location>
        <position position="69"/>
    </location>
    <ligand>
        <name>[4Fe-4S] cluster</name>
        <dbReference type="ChEBI" id="CHEBI:49883"/>
        <label>2</label>
        <note>4Fe-4S-S-AdoMet</note>
    </ligand>
</feature>
<name>A0A9D2HMS9_9BACT</name>
<reference evidence="10" key="2">
    <citation type="submission" date="2021-04" db="EMBL/GenBank/DDBJ databases">
        <authorList>
            <person name="Gilroy R."/>
        </authorList>
    </citation>
    <scope>NUCLEOTIDE SEQUENCE</scope>
    <source>
        <strain evidence="10">5032</strain>
    </source>
</reference>
<dbReference type="NCBIfam" id="NF009544">
    <property type="entry name" value="PRK12928.1"/>
    <property type="match status" value="1"/>
</dbReference>
<feature type="binding site" evidence="8">
    <location>
        <position position="76"/>
    </location>
    <ligand>
        <name>[4Fe-4S] cluster</name>
        <dbReference type="ChEBI" id="CHEBI:49883"/>
        <label>2</label>
        <note>4Fe-4S-S-AdoMet</note>
    </ligand>
</feature>
<organism evidence="10 11">
    <name type="scientific">Candidatus Desulfovibrio intestinavium</name>
    <dbReference type="NCBI Taxonomy" id="2838534"/>
    <lineage>
        <taxon>Bacteria</taxon>
        <taxon>Pseudomonadati</taxon>
        <taxon>Thermodesulfobacteriota</taxon>
        <taxon>Desulfovibrionia</taxon>
        <taxon>Desulfovibrionales</taxon>
        <taxon>Desulfovibrionaceae</taxon>
        <taxon>Desulfovibrio</taxon>
    </lineage>
</organism>
<dbReference type="GO" id="GO:0009249">
    <property type="term" value="P:protein lipoylation"/>
    <property type="evidence" value="ECO:0007669"/>
    <property type="project" value="UniProtKB-UniRule"/>
</dbReference>
<gene>
    <name evidence="8 10" type="primary">lipA</name>
    <name evidence="10" type="ORF">H9784_03385</name>
</gene>
<feature type="binding site" evidence="8">
    <location>
        <position position="48"/>
    </location>
    <ligand>
        <name>[4Fe-4S] cluster</name>
        <dbReference type="ChEBI" id="CHEBI:49883"/>
        <label>1</label>
    </ligand>
</feature>
<comment type="similarity">
    <text evidence="8">Belongs to the radical SAM superfamily. Lipoyl synthase family.</text>
</comment>
<dbReference type="AlphaFoldDB" id="A0A9D2HMS9"/>
<dbReference type="Gene3D" id="3.20.20.70">
    <property type="entry name" value="Aldolase class I"/>
    <property type="match status" value="1"/>
</dbReference>
<dbReference type="NCBIfam" id="NF004019">
    <property type="entry name" value="PRK05481.1"/>
    <property type="match status" value="1"/>
</dbReference>
<evidence type="ECO:0000256" key="1">
    <source>
        <dbReference type="ARBA" id="ARBA00022485"/>
    </source>
</evidence>
<dbReference type="EC" id="2.8.1.8" evidence="8"/>
<protein>
    <recommendedName>
        <fullName evidence="8">Lipoyl synthase</fullName>
        <ecNumber evidence="8">2.8.1.8</ecNumber>
    </recommendedName>
    <alternativeName>
        <fullName evidence="8">Lip-syn</fullName>
        <shortName evidence="8">LS</shortName>
    </alternativeName>
    <alternativeName>
        <fullName evidence="8">Lipoate synthase</fullName>
    </alternativeName>
    <alternativeName>
        <fullName evidence="8">Lipoic acid synthase</fullName>
    </alternativeName>
    <alternativeName>
        <fullName evidence="8">Sulfur insertion protein LipA</fullName>
    </alternativeName>
</protein>
<dbReference type="PROSITE" id="PS51918">
    <property type="entry name" value="RADICAL_SAM"/>
    <property type="match status" value="1"/>
</dbReference>
<reference evidence="10" key="1">
    <citation type="journal article" date="2021" name="PeerJ">
        <title>Extensive microbial diversity within the chicken gut microbiome revealed by metagenomics and culture.</title>
        <authorList>
            <person name="Gilroy R."/>
            <person name="Ravi A."/>
            <person name="Getino M."/>
            <person name="Pursley I."/>
            <person name="Horton D.L."/>
            <person name="Alikhan N.F."/>
            <person name="Baker D."/>
            <person name="Gharbi K."/>
            <person name="Hall N."/>
            <person name="Watson M."/>
            <person name="Adriaenssens E.M."/>
            <person name="Foster-Nyarko E."/>
            <person name="Jarju S."/>
            <person name="Secka A."/>
            <person name="Antonio M."/>
            <person name="Oren A."/>
            <person name="Chaudhuri R.R."/>
            <person name="La Ragione R."/>
            <person name="Hildebrand F."/>
            <person name="Pallen M.J."/>
        </authorList>
    </citation>
    <scope>NUCLEOTIDE SEQUENCE</scope>
    <source>
        <strain evidence="10">5032</strain>
    </source>
</reference>
<keyword evidence="6 8" id="KW-0411">Iron-sulfur</keyword>
<dbReference type="GO" id="GO:0016992">
    <property type="term" value="F:lipoate synthase activity"/>
    <property type="evidence" value="ECO:0007669"/>
    <property type="project" value="UniProtKB-UniRule"/>
</dbReference>
<feature type="binding site" evidence="8">
    <location>
        <position position="43"/>
    </location>
    <ligand>
        <name>[4Fe-4S] cluster</name>
        <dbReference type="ChEBI" id="CHEBI:49883"/>
        <label>1</label>
    </ligand>
</feature>
<comment type="function">
    <text evidence="8">Catalyzes the radical-mediated insertion of two sulfur atoms into the C-6 and C-8 positions of the octanoyl moiety bound to the lipoyl domains of lipoate-dependent enzymes, thereby converting the octanoylated domains into lipoylated derivatives.</text>
</comment>
<proteinExistence type="inferred from homology"/>
<dbReference type="SUPFAM" id="SSF102114">
    <property type="entry name" value="Radical SAM enzymes"/>
    <property type="match status" value="1"/>
</dbReference>
<dbReference type="NCBIfam" id="TIGR00510">
    <property type="entry name" value="lipA"/>
    <property type="match status" value="1"/>
</dbReference>
<dbReference type="EMBL" id="DWZD01000019">
    <property type="protein sequence ID" value="HJA78604.1"/>
    <property type="molecule type" value="Genomic_DNA"/>
</dbReference>
<accession>A0A9D2HMS9</accession>
<evidence type="ECO:0000256" key="6">
    <source>
        <dbReference type="ARBA" id="ARBA00023014"/>
    </source>
</evidence>
<dbReference type="SFLD" id="SFLDF00271">
    <property type="entry name" value="lipoyl_synthase"/>
    <property type="match status" value="1"/>
</dbReference>
<keyword evidence="2 8" id="KW-0808">Transferase</keyword>
<sequence length="308" mass="32731">MSVSENSGTSLRIPPWLRVKLPSKPSYGATGALVRELGLHTVCQSAKCPNMFECYSRNTATFLILGNTCTRSCAFCNIGGGTVLAPDPGEPARVGRAAAALGLRHVVVTSVTRDDLPDGGSAHFAETIRAIRLSCQPCPTIEVLIPDFQGSESALQTVLAAAPHIINHNVETAPSLYARIRPQAAYRQSLELLQRVKAAGQVSKSGLMVGLGETDDEVLGVLEDLAAAGCDMVTIGQYMRPSRQHPPVVRYVHPDVFADYARKGQAMGIPFVFSAPLVRSSYHAERAFAALTDQHALPDPAAAGMALG</sequence>
<evidence type="ECO:0000313" key="11">
    <source>
        <dbReference type="Proteomes" id="UP000823821"/>
    </source>
</evidence>
<dbReference type="CDD" id="cd01335">
    <property type="entry name" value="Radical_SAM"/>
    <property type="match status" value="1"/>
</dbReference>
<comment type="pathway">
    <text evidence="8">Protein modification; protein lipoylation via endogenous pathway; protein N(6)-(lipoyl)lysine from octanoyl-[acyl-carrier-protein]: step 2/2.</text>
</comment>
<feature type="binding site" evidence="8">
    <location>
        <position position="54"/>
    </location>
    <ligand>
        <name>[4Fe-4S] cluster</name>
        <dbReference type="ChEBI" id="CHEBI:49883"/>
        <label>1</label>
    </ligand>
</feature>
<comment type="catalytic activity">
    <reaction evidence="7 8">
        <text>[[Fe-S] cluster scaffold protein carrying a second [4Fe-4S](2+) cluster] + N(6)-octanoyl-L-lysyl-[protein] + 2 oxidized [2Fe-2S]-[ferredoxin] + 2 S-adenosyl-L-methionine + 4 H(+) = [[Fe-S] cluster scaffold protein] + N(6)-[(R)-dihydrolipoyl]-L-lysyl-[protein] + 4 Fe(3+) + 2 hydrogen sulfide + 2 5'-deoxyadenosine + 2 L-methionine + 2 reduced [2Fe-2S]-[ferredoxin]</text>
        <dbReference type="Rhea" id="RHEA:16585"/>
        <dbReference type="Rhea" id="RHEA-COMP:9928"/>
        <dbReference type="Rhea" id="RHEA-COMP:10000"/>
        <dbReference type="Rhea" id="RHEA-COMP:10001"/>
        <dbReference type="Rhea" id="RHEA-COMP:10475"/>
        <dbReference type="Rhea" id="RHEA-COMP:14568"/>
        <dbReference type="Rhea" id="RHEA-COMP:14569"/>
        <dbReference type="ChEBI" id="CHEBI:15378"/>
        <dbReference type="ChEBI" id="CHEBI:17319"/>
        <dbReference type="ChEBI" id="CHEBI:29034"/>
        <dbReference type="ChEBI" id="CHEBI:29919"/>
        <dbReference type="ChEBI" id="CHEBI:33722"/>
        <dbReference type="ChEBI" id="CHEBI:33737"/>
        <dbReference type="ChEBI" id="CHEBI:33738"/>
        <dbReference type="ChEBI" id="CHEBI:57844"/>
        <dbReference type="ChEBI" id="CHEBI:59789"/>
        <dbReference type="ChEBI" id="CHEBI:78809"/>
        <dbReference type="ChEBI" id="CHEBI:83100"/>
        <dbReference type="EC" id="2.8.1.8"/>
    </reaction>
</comment>
<keyword evidence="1 8" id="KW-0004">4Fe-4S</keyword>
<dbReference type="GO" id="GO:0005737">
    <property type="term" value="C:cytoplasm"/>
    <property type="evidence" value="ECO:0007669"/>
    <property type="project" value="UniProtKB-SubCell"/>
</dbReference>
<dbReference type="InterPro" id="IPR007197">
    <property type="entry name" value="rSAM"/>
</dbReference>
<dbReference type="InterPro" id="IPR031691">
    <property type="entry name" value="LIAS_N"/>
</dbReference>
<dbReference type="GO" id="GO:0046872">
    <property type="term" value="F:metal ion binding"/>
    <property type="evidence" value="ECO:0007669"/>
    <property type="project" value="UniProtKB-KW"/>
</dbReference>
<dbReference type="InterPro" id="IPR006638">
    <property type="entry name" value="Elp3/MiaA/NifB-like_rSAM"/>
</dbReference>
<dbReference type="GO" id="GO:0051539">
    <property type="term" value="F:4 iron, 4 sulfur cluster binding"/>
    <property type="evidence" value="ECO:0007669"/>
    <property type="project" value="UniProtKB-UniRule"/>
</dbReference>
<keyword evidence="8" id="KW-0963">Cytoplasm</keyword>
<feature type="binding site" evidence="8">
    <location>
        <position position="73"/>
    </location>
    <ligand>
        <name>[4Fe-4S] cluster</name>
        <dbReference type="ChEBI" id="CHEBI:49883"/>
        <label>2</label>
        <note>4Fe-4S-S-AdoMet</note>
    </ligand>
</feature>
<dbReference type="PANTHER" id="PTHR10949:SF0">
    <property type="entry name" value="LIPOYL SYNTHASE, MITOCHONDRIAL"/>
    <property type="match status" value="1"/>
</dbReference>
<evidence type="ECO:0000313" key="10">
    <source>
        <dbReference type="EMBL" id="HJA78604.1"/>
    </source>
</evidence>
<evidence type="ECO:0000256" key="8">
    <source>
        <dbReference type="HAMAP-Rule" id="MF_00206"/>
    </source>
</evidence>
<evidence type="ECO:0000256" key="5">
    <source>
        <dbReference type="ARBA" id="ARBA00023004"/>
    </source>
</evidence>
<comment type="cofactor">
    <cofactor evidence="8">
        <name>[4Fe-4S] cluster</name>
        <dbReference type="ChEBI" id="CHEBI:49883"/>
    </cofactor>
    <text evidence="8">Binds 2 [4Fe-4S] clusters per subunit. One cluster is coordinated with 3 cysteines and an exchangeable S-adenosyl-L-methionine.</text>
</comment>
<dbReference type="Pfam" id="PF04055">
    <property type="entry name" value="Radical_SAM"/>
    <property type="match status" value="1"/>
</dbReference>
<evidence type="ECO:0000256" key="4">
    <source>
        <dbReference type="ARBA" id="ARBA00022723"/>
    </source>
</evidence>
<comment type="caution">
    <text evidence="10">The sequence shown here is derived from an EMBL/GenBank/DDBJ whole genome shotgun (WGS) entry which is preliminary data.</text>
</comment>
<evidence type="ECO:0000256" key="2">
    <source>
        <dbReference type="ARBA" id="ARBA00022679"/>
    </source>
</evidence>
<evidence type="ECO:0000256" key="3">
    <source>
        <dbReference type="ARBA" id="ARBA00022691"/>
    </source>
</evidence>
<keyword evidence="4 8" id="KW-0479">Metal-binding</keyword>
<feature type="domain" description="Radical SAM core" evidence="9">
    <location>
        <begin position="55"/>
        <end position="270"/>
    </location>
</feature>
<dbReference type="Pfam" id="PF16881">
    <property type="entry name" value="LIAS_N"/>
    <property type="match status" value="1"/>
</dbReference>